<reference evidence="1" key="1">
    <citation type="submission" date="2018-02" db="EMBL/GenBank/DDBJ databases">
        <title>Rhizophora mucronata_Transcriptome.</title>
        <authorList>
            <person name="Meera S.P."/>
            <person name="Sreeshan A."/>
            <person name="Augustine A."/>
        </authorList>
    </citation>
    <scope>NUCLEOTIDE SEQUENCE</scope>
    <source>
        <tissue evidence="1">Leaf</tissue>
    </source>
</reference>
<sequence>MLRPKPDYLILLNPKIYRHRYNREIDIQKAA</sequence>
<accession>A0A2P2QHI6</accession>
<protein>
    <submittedName>
        <fullName evidence="1">Uncharacterized protein</fullName>
    </submittedName>
</protein>
<name>A0A2P2QHI6_RHIMU</name>
<evidence type="ECO:0000313" key="1">
    <source>
        <dbReference type="EMBL" id="MBX66459.1"/>
    </source>
</evidence>
<dbReference type="EMBL" id="GGEC01085975">
    <property type="protein sequence ID" value="MBX66459.1"/>
    <property type="molecule type" value="Transcribed_RNA"/>
</dbReference>
<proteinExistence type="predicted"/>
<organism evidence="1">
    <name type="scientific">Rhizophora mucronata</name>
    <name type="common">Asiatic mangrove</name>
    <dbReference type="NCBI Taxonomy" id="61149"/>
    <lineage>
        <taxon>Eukaryota</taxon>
        <taxon>Viridiplantae</taxon>
        <taxon>Streptophyta</taxon>
        <taxon>Embryophyta</taxon>
        <taxon>Tracheophyta</taxon>
        <taxon>Spermatophyta</taxon>
        <taxon>Magnoliopsida</taxon>
        <taxon>eudicotyledons</taxon>
        <taxon>Gunneridae</taxon>
        <taxon>Pentapetalae</taxon>
        <taxon>rosids</taxon>
        <taxon>fabids</taxon>
        <taxon>Malpighiales</taxon>
        <taxon>Rhizophoraceae</taxon>
        <taxon>Rhizophora</taxon>
    </lineage>
</organism>
<dbReference type="AlphaFoldDB" id="A0A2P2QHI6"/>